<accession>A0AAX4HRH7</accession>
<dbReference type="Gene3D" id="1.10.3210.10">
    <property type="entry name" value="Hypothetical protein af1432"/>
    <property type="match status" value="1"/>
</dbReference>
<name>A0AAX4HRH7_9BACT</name>
<gene>
    <name evidence="1" type="ORF">SOO65_04420</name>
</gene>
<evidence type="ECO:0000313" key="2">
    <source>
        <dbReference type="Proteomes" id="UP001324634"/>
    </source>
</evidence>
<reference evidence="1 2" key="1">
    <citation type="submission" date="2023-11" db="EMBL/GenBank/DDBJ databases">
        <title>Peredibacter starrii A3.12.</title>
        <authorList>
            <person name="Mitchell R.J."/>
        </authorList>
    </citation>
    <scope>NUCLEOTIDE SEQUENCE [LARGE SCALE GENOMIC DNA]</scope>
    <source>
        <strain evidence="1 2">A3.12</strain>
    </source>
</reference>
<dbReference type="RefSeq" id="WP_321397567.1">
    <property type="nucleotide sequence ID" value="NZ_CP139487.1"/>
</dbReference>
<protein>
    <submittedName>
        <fullName evidence="1">HD domain-containing phosphohydrolase</fullName>
    </submittedName>
</protein>
<organism evidence="1 2">
    <name type="scientific">Peredibacter starrii</name>
    <dbReference type="NCBI Taxonomy" id="28202"/>
    <lineage>
        <taxon>Bacteria</taxon>
        <taxon>Pseudomonadati</taxon>
        <taxon>Bdellovibrionota</taxon>
        <taxon>Bacteriovoracia</taxon>
        <taxon>Bacteriovoracales</taxon>
        <taxon>Bacteriovoracaceae</taxon>
        <taxon>Peredibacter</taxon>
    </lineage>
</organism>
<dbReference type="EMBL" id="CP139487">
    <property type="protein sequence ID" value="WPU65983.1"/>
    <property type="molecule type" value="Genomic_DNA"/>
</dbReference>
<dbReference type="KEGG" id="psti:SOO65_04420"/>
<proteinExistence type="predicted"/>
<dbReference type="Proteomes" id="UP001324634">
    <property type="component" value="Chromosome"/>
</dbReference>
<evidence type="ECO:0000313" key="1">
    <source>
        <dbReference type="EMBL" id="WPU65983.1"/>
    </source>
</evidence>
<sequence>MTQEATSTFKLPVKDLAKKVICDGHLFLTSGGRKFYLMKPGVFVDPAFVKKHAPHNSNFDFETVVHDEVKEKFKTLFRELRYLQFEKDLRLKCFEIVAYFYRTYSSDEHFLSFALACHEEFCQISIDEQLKMHETDMHLFRKSIYSAAFAVIIGMTNDFYHFLMLKDFYNLTMALDIGLCDTSYSWFVAQACNEENRQPGTGKAYLEKEKATEQEIQVFLKHPERGYEFLKSNSLLSHPELKEVALYQHELSDGNGFPRGVAKGQVSSWEAVVIFADSLVDIRSEYSFETEVIKYLLNFQNQKLRDLPVGRVYKKMCMAFDHLGSMKETGS</sequence>
<keyword evidence="2" id="KW-1185">Reference proteome</keyword>
<dbReference type="AlphaFoldDB" id="A0AAX4HRH7"/>